<dbReference type="STRING" id="1409788.NC99_30860"/>
<protein>
    <recommendedName>
        <fullName evidence="3">Toxin RelE</fullName>
    </recommendedName>
</protein>
<dbReference type="InterPro" id="IPR009387">
    <property type="entry name" value="HigB-2"/>
</dbReference>
<organism evidence="1 2">
    <name type="scientific">Sunxiuqinia dokdonensis</name>
    <dbReference type="NCBI Taxonomy" id="1409788"/>
    <lineage>
        <taxon>Bacteria</taxon>
        <taxon>Pseudomonadati</taxon>
        <taxon>Bacteroidota</taxon>
        <taxon>Bacteroidia</taxon>
        <taxon>Marinilabiliales</taxon>
        <taxon>Prolixibacteraceae</taxon>
        <taxon>Sunxiuqinia</taxon>
    </lineage>
</organism>
<dbReference type="AlphaFoldDB" id="A0A0L8V6U8"/>
<keyword evidence="2" id="KW-1185">Reference proteome</keyword>
<dbReference type="EMBL" id="LGIA01000171">
    <property type="protein sequence ID" value="KOH44093.1"/>
    <property type="molecule type" value="Genomic_DNA"/>
</dbReference>
<evidence type="ECO:0000313" key="1">
    <source>
        <dbReference type="EMBL" id="KOH44093.1"/>
    </source>
</evidence>
<evidence type="ECO:0000313" key="2">
    <source>
        <dbReference type="Proteomes" id="UP000036958"/>
    </source>
</evidence>
<proteinExistence type="predicted"/>
<dbReference type="PATRIC" id="fig|1409788.3.peg.3170"/>
<reference evidence="2" key="1">
    <citation type="submission" date="2015-07" db="EMBL/GenBank/DDBJ databases">
        <title>Genome sequencing of Sunxiuqinia dokdonensis strain SK.</title>
        <authorList>
            <person name="Ahn S."/>
            <person name="Kim B.-C."/>
        </authorList>
    </citation>
    <scope>NUCLEOTIDE SEQUENCE [LARGE SCALE GENOMIC DNA]</scope>
    <source>
        <strain evidence="2">SK</strain>
    </source>
</reference>
<dbReference type="Proteomes" id="UP000036958">
    <property type="component" value="Unassembled WGS sequence"/>
</dbReference>
<accession>A0A0L8V6U8</accession>
<evidence type="ECO:0008006" key="3">
    <source>
        <dbReference type="Google" id="ProtNLM"/>
    </source>
</evidence>
<comment type="caution">
    <text evidence="1">The sequence shown here is derived from an EMBL/GenBank/DDBJ whole genome shotgun (WGS) entry which is preliminary data.</text>
</comment>
<dbReference type="RefSeq" id="WP_053184845.1">
    <property type="nucleotide sequence ID" value="NZ_LGIA01000171.1"/>
</dbReference>
<gene>
    <name evidence="1" type="ORF">NC99_30860</name>
</gene>
<dbReference type="OrthoDB" id="1364255at2"/>
<sequence length="111" mass="12846">MRITVRYTQTFSRKFKKYARKFHSLSADLKLFITRIESIKPIDLGGNIYKYRLSVKSKNKGKSGGFRILTFELIVSENEKNVTLLSIYDKSEQAALPKKQITEILKDEGLI</sequence>
<dbReference type="Pfam" id="PF06296">
    <property type="entry name" value="RelE"/>
    <property type="match status" value="1"/>
</dbReference>
<name>A0A0L8V6U8_9BACT</name>